<keyword evidence="2" id="KW-1185">Reference proteome</keyword>
<accession>A0A653CLF7</accession>
<dbReference type="Proteomes" id="UP000410492">
    <property type="component" value="Unassembled WGS sequence"/>
</dbReference>
<dbReference type="AlphaFoldDB" id="A0A653CLF7"/>
<gene>
    <name evidence="1" type="ORF">CALMAC_LOCUS10088</name>
</gene>
<dbReference type="OrthoDB" id="6358068at2759"/>
<name>A0A653CLF7_CALMS</name>
<dbReference type="EMBL" id="CAACVG010008155">
    <property type="protein sequence ID" value="VEN48744.1"/>
    <property type="molecule type" value="Genomic_DNA"/>
</dbReference>
<protein>
    <submittedName>
        <fullName evidence="1">Uncharacterized protein</fullName>
    </submittedName>
</protein>
<proteinExistence type="predicted"/>
<evidence type="ECO:0000313" key="2">
    <source>
        <dbReference type="Proteomes" id="UP000410492"/>
    </source>
</evidence>
<sequence length="86" mass="10162">MDKIQNIHEPHEKLFSIISWFFQLHRHNTPVMTFRRMIYISRSKGCSFELVLGGIKTCLIWCSGTLEDGQKNNFFTIPVKYEIVKI</sequence>
<reference evidence="1 2" key="1">
    <citation type="submission" date="2019-01" db="EMBL/GenBank/DDBJ databases">
        <authorList>
            <person name="Sayadi A."/>
        </authorList>
    </citation>
    <scope>NUCLEOTIDE SEQUENCE [LARGE SCALE GENOMIC DNA]</scope>
</reference>
<organism evidence="1 2">
    <name type="scientific">Callosobruchus maculatus</name>
    <name type="common">Southern cowpea weevil</name>
    <name type="synonym">Pulse bruchid</name>
    <dbReference type="NCBI Taxonomy" id="64391"/>
    <lineage>
        <taxon>Eukaryota</taxon>
        <taxon>Metazoa</taxon>
        <taxon>Ecdysozoa</taxon>
        <taxon>Arthropoda</taxon>
        <taxon>Hexapoda</taxon>
        <taxon>Insecta</taxon>
        <taxon>Pterygota</taxon>
        <taxon>Neoptera</taxon>
        <taxon>Endopterygota</taxon>
        <taxon>Coleoptera</taxon>
        <taxon>Polyphaga</taxon>
        <taxon>Cucujiformia</taxon>
        <taxon>Chrysomeloidea</taxon>
        <taxon>Chrysomelidae</taxon>
        <taxon>Bruchinae</taxon>
        <taxon>Bruchini</taxon>
        <taxon>Callosobruchus</taxon>
    </lineage>
</organism>
<evidence type="ECO:0000313" key="1">
    <source>
        <dbReference type="EMBL" id="VEN48744.1"/>
    </source>
</evidence>